<evidence type="ECO:0000313" key="3">
    <source>
        <dbReference type="Proteomes" id="UP000321947"/>
    </source>
</evidence>
<evidence type="ECO:0000256" key="1">
    <source>
        <dbReference type="SAM" id="MobiDB-lite"/>
    </source>
</evidence>
<sequence>MHGVHASESYHLPKHEKVADGSAAKGVGNAPSVSETHISDMDSDEKDDVPLARLLKKGFAFNVASAKSTDLVISARS</sequence>
<reference evidence="2 3" key="1">
    <citation type="submission" date="2019-08" db="EMBL/GenBank/DDBJ databases">
        <title>Draft genome sequences of two oriental melons (Cucumis melo L. var makuwa).</title>
        <authorList>
            <person name="Kwon S.-Y."/>
        </authorList>
    </citation>
    <scope>NUCLEOTIDE SEQUENCE [LARGE SCALE GENOMIC DNA]</scope>
    <source>
        <strain evidence="3">cv. Chang Bougi</strain>
        <tissue evidence="2">Leaf</tissue>
    </source>
</reference>
<organism evidence="2 3">
    <name type="scientific">Cucumis melo var. makuwa</name>
    <name type="common">Oriental melon</name>
    <dbReference type="NCBI Taxonomy" id="1194695"/>
    <lineage>
        <taxon>Eukaryota</taxon>
        <taxon>Viridiplantae</taxon>
        <taxon>Streptophyta</taxon>
        <taxon>Embryophyta</taxon>
        <taxon>Tracheophyta</taxon>
        <taxon>Spermatophyta</taxon>
        <taxon>Magnoliopsida</taxon>
        <taxon>eudicotyledons</taxon>
        <taxon>Gunneridae</taxon>
        <taxon>Pentapetalae</taxon>
        <taxon>rosids</taxon>
        <taxon>fabids</taxon>
        <taxon>Cucurbitales</taxon>
        <taxon>Cucurbitaceae</taxon>
        <taxon>Benincaseae</taxon>
        <taxon>Cucumis</taxon>
    </lineage>
</organism>
<evidence type="ECO:0000313" key="2">
    <source>
        <dbReference type="EMBL" id="TYK09582.1"/>
    </source>
</evidence>
<comment type="caution">
    <text evidence="2">The sequence shown here is derived from an EMBL/GenBank/DDBJ whole genome shotgun (WGS) entry which is preliminary data.</text>
</comment>
<gene>
    <name evidence="2" type="ORF">E5676_scaffold458G00080</name>
</gene>
<proteinExistence type="predicted"/>
<protein>
    <submittedName>
        <fullName evidence="2">Uncharacterized protein</fullName>
    </submittedName>
</protein>
<dbReference type="EMBL" id="SSTD01011520">
    <property type="protein sequence ID" value="TYK09582.1"/>
    <property type="molecule type" value="Genomic_DNA"/>
</dbReference>
<name>A0A5D3CE78_CUCMM</name>
<accession>A0A5D3CE78</accession>
<feature type="region of interest" description="Disordered" evidence="1">
    <location>
        <begin position="1"/>
        <end position="45"/>
    </location>
</feature>
<dbReference type="Proteomes" id="UP000321947">
    <property type="component" value="Unassembled WGS sequence"/>
</dbReference>
<dbReference type="AlphaFoldDB" id="A0A5D3CE78"/>